<dbReference type="SUPFAM" id="SSF52821">
    <property type="entry name" value="Rhodanese/Cell cycle control phosphatase"/>
    <property type="match status" value="1"/>
</dbReference>
<comment type="caution">
    <text evidence="4">The sequence shown here is derived from an EMBL/GenBank/DDBJ whole genome shotgun (WGS) entry which is preliminary data.</text>
</comment>
<evidence type="ECO:0000313" key="4">
    <source>
        <dbReference type="EMBL" id="PQO39881.1"/>
    </source>
</evidence>
<dbReference type="PANTHER" id="PTHR43031">
    <property type="entry name" value="FAD-DEPENDENT OXIDOREDUCTASE"/>
    <property type="match status" value="1"/>
</dbReference>
<proteinExistence type="predicted"/>
<evidence type="ECO:0000259" key="3">
    <source>
        <dbReference type="PROSITE" id="PS50206"/>
    </source>
</evidence>
<dbReference type="PROSITE" id="PS50206">
    <property type="entry name" value="RHODANESE_3"/>
    <property type="match status" value="1"/>
</dbReference>
<dbReference type="SMART" id="SM00450">
    <property type="entry name" value="RHOD"/>
    <property type="match status" value="1"/>
</dbReference>
<feature type="signal peptide" evidence="2">
    <location>
        <begin position="1"/>
        <end position="24"/>
    </location>
</feature>
<dbReference type="PANTHER" id="PTHR43031:SF7">
    <property type="entry name" value="NITRIC OXIDE REDUCTASE FLRD-NAD(+) REDUCTASE"/>
    <property type="match status" value="1"/>
</dbReference>
<dbReference type="InterPro" id="IPR036873">
    <property type="entry name" value="Rhodanese-like_dom_sf"/>
</dbReference>
<keyword evidence="2" id="KW-0732">Signal</keyword>
<dbReference type="Proteomes" id="UP000238322">
    <property type="component" value="Unassembled WGS sequence"/>
</dbReference>
<dbReference type="InterPro" id="IPR050229">
    <property type="entry name" value="GlpE_sulfurtransferase"/>
</dbReference>
<evidence type="ECO:0000313" key="5">
    <source>
        <dbReference type="Proteomes" id="UP000238322"/>
    </source>
</evidence>
<evidence type="ECO:0000256" key="2">
    <source>
        <dbReference type="SAM" id="SignalP"/>
    </source>
</evidence>
<dbReference type="AlphaFoldDB" id="A0A2S8G6J9"/>
<dbReference type="InterPro" id="IPR001763">
    <property type="entry name" value="Rhodanese-like_dom"/>
</dbReference>
<organism evidence="4 5">
    <name type="scientific">Blastopirellula marina</name>
    <dbReference type="NCBI Taxonomy" id="124"/>
    <lineage>
        <taxon>Bacteria</taxon>
        <taxon>Pseudomonadati</taxon>
        <taxon>Planctomycetota</taxon>
        <taxon>Planctomycetia</taxon>
        <taxon>Pirellulales</taxon>
        <taxon>Pirellulaceae</taxon>
        <taxon>Blastopirellula</taxon>
    </lineage>
</organism>
<sequence>MKYELRPFVLSVATLLCLVSSAFAVDLKEVKKEVESGKAILIDVREEEEWKKAHFADAILVPGSEINSRESSAKATEKIKAEPEQKIYCHCKSGGRAKLAARVLGKMGIEVIPITESYVDMVEAGFVQASDKDAKSKPQEKLTPPQSND</sequence>
<accession>A0A2S8G6J9</accession>
<dbReference type="Pfam" id="PF00581">
    <property type="entry name" value="Rhodanese"/>
    <property type="match status" value="1"/>
</dbReference>
<reference evidence="4 5" key="1">
    <citation type="submission" date="2018-02" db="EMBL/GenBank/DDBJ databases">
        <title>Comparative genomes isolates from brazilian mangrove.</title>
        <authorList>
            <person name="Araujo J.E."/>
            <person name="Taketani R.G."/>
            <person name="Silva M.C.P."/>
            <person name="Loureco M.V."/>
            <person name="Andreote F.D."/>
        </authorList>
    </citation>
    <scope>NUCLEOTIDE SEQUENCE [LARGE SCALE GENOMIC DNA]</scope>
    <source>
        <strain evidence="4 5">Hex-1 MGV</strain>
    </source>
</reference>
<dbReference type="EMBL" id="PUHY01000004">
    <property type="protein sequence ID" value="PQO39881.1"/>
    <property type="molecule type" value="Genomic_DNA"/>
</dbReference>
<name>A0A2S8G6J9_9BACT</name>
<dbReference type="RefSeq" id="WP_105328316.1">
    <property type="nucleotide sequence ID" value="NZ_PUHY01000004.1"/>
</dbReference>
<feature type="chain" id="PRO_5015503840" description="Rhodanese domain-containing protein" evidence="2">
    <location>
        <begin position="25"/>
        <end position="149"/>
    </location>
</feature>
<gene>
    <name evidence="4" type="ORF">C5Y83_03860</name>
</gene>
<protein>
    <recommendedName>
        <fullName evidence="3">Rhodanese domain-containing protein</fullName>
    </recommendedName>
</protein>
<dbReference type="Gene3D" id="3.40.250.10">
    <property type="entry name" value="Rhodanese-like domain"/>
    <property type="match status" value="1"/>
</dbReference>
<feature type="region of interest" description="Disordered" evidence="1">
    <location>
        <begin position="129"/>
        <end position="149"/>
    </location>
</feature>
<dbReference type="CDD" id="cd00158">
    <property type="entry name" value="RHOD"/>
    <property type="match status" value="1"/>
</dbReference>
<evidence type="ECO:0000256" key="1">
    <source>
        <dbReference type="SAM" id="MobiDB-lite"/>
    </source>
</evidence>
<feature type="domain" description="Rhodanese" evidence="3">
    <location>
        <begin position="35"/>
        <end position="130"/>
    </location>
</feature>
<feature type="compositionally biased region" description="Basic and acidic residues" evidence="1">
    <location>
        <begin position="130"/>
        <end position="140"/>
    </location>
</feature>
<dbReference type="OrthoDB" id="9800872at2"/>